<evidence type="ECO:0000259" key="1">
    <source>
        <dbReference type="Pfam" id="PF06983"/>
    </source>
</evidence>
<dbReference type="Pfam" id="PF06983">
    <property type="entry name" value="3-dmu-9_3-mt"/>
    <property type="match status" value="1"/>
</dbReference>
<dbReference type="PANTHER" id="PTHR33990:SF1">
    <property type="entry name" value="PROTEIN YJDN"/>
    <property type="match status" value="1"/>
</dbReference>
<dbReference type="Gene3D" id="3.10.180.10">
    <property type="entry name" value="2,3-Dihydroxybiphenyl 1,2-Dioxygenase, domain 1"/>
    <property type="match status" value="1"/>
</dbReference>
<sequence>MSLLPYVYFNGRCEEALNFYAACLGGGVRLLELHRFAGSPMAQNAPEGWGEKVMHASLGTEGQPLLLASDGMTHAPSEPPRGFSLAYGAATVEEAERVFAALAEGGRIDMPIAQTFFAARFGMLTDRYGIAWMVNCDG</sequence>
<reference evidence="2 3" key="1">
    <citation type="journal article" date="2014" name="Int. J. Syst. Evol. Microbiol.">
        <title>Fulvimonas yonginensis sp. nov., isolated from greenhouse soil, and emended description of the genus Fulvimonas.</title>
        <authorList>
            <person name="Ahn J.H."/>
            <person name="Kim S.J."/>
            <person name="Weon H.Y."/>
            <person name="Hong S.B."/>
            <person name="Seok S.J."/>
            <person name="Kwon S.W."/>
        </authorList>
    </citation>
    <scope>NUCLEOTIDE SEQUENCE [LARGE SCALE GENOMIC DNA]</scope>
    <source>
        <strain evidence="2 3">KACC 16952</strain>
    </source>
</reference>
<dbReference type="EMBL" id="JBBBNY010000008">
    <property type="protein sequence ID" value="MEI7037377.1"/>
    <property type="molecule type" value="Genomic_DNA"/>
</dbReference>
<accession>A0ABU8JE93</accession>
<proteinExistence type="predicted"/>
<comment type="caution">
    <text evidence="2">The sequence shown here is derived from an EMBL/GenBank/DDBJ whole genome shotgun (WGS) entry which is preliminary data.</text>
</comment>
<evidence type="ECO:0000313" key="3">
    <source>
        <dbReference type="Proteomes" id="UP001381174"/>
    </source>
</evidence>
<dbReference type="InterPro" id="IPR029068">
    <property type="entry name" value="Glyas_Bleomycin-R_OHBP_Dase"/>
</dbReference>
<gene>
    <name evidence="2" type="ORF">WAT24_11470</name>
</gene>
<protein>
    <submittedName>
        <fullName evidence="2">VOC family protein</fullName>
    </submittedName>
</protein>
<feature type="domain" description="PhnB-like" evidence="1">
    <location>
        <begin position="3"/>
        <end position="134"/>
    </location>
</feature>
<organism evidence="2 3">
    <name type="scientific">Fulvimonas yonginensis</name>
    <dbReference type="NCBI Taxonomy" id="1495200"/>
    <lineage>
        <taxon>Bacteria</taxon>
        <taxon>Pseudomonadati</taxon>
        <taxon>Pseudomonadota</taxon>
        <taxon>Gammaproteobacteria</taxon>
        <taxon>Lysobacterales</taxon>
        <taxon>Rhodanobacteraceae</taxon>
        <taxon>Fulvimonas</taxon>
    </lineage>
</organism>
<name>A0ABU8JE93_9GAMM</name>
<keyword evidence="3" id="KW-1185">Reference proteome</keyword>
<dbReference type="SUPFAM" id="SSF54593">
    <property type="entry name" value="Glyoxalase/Bleomycin resistance protein/Dihydroxybiphenyl dioxygenase"/>
    <property type="match status" value="1"/>
</dbReference>
<dbReference type="InterPro" id="IPR028973">
    <property type="entry name" value="PhnB-like"/>
</dbReference>
<dbReference type="RefSeq" id="WP_336808009.1">
    <property type="nucleotide sequence ID" value="NZ_JBBBNY010000008.1"/>
</dbReference>
<evidence type="ECO:0000313" key="2">
    <source>
        <dbReference type="EMBL" id="MEI7037377.1"/>
    </source>
</evidence>
<dbReference type="CDD" id="cd06588">
    <property type="entry name" value="PhnB_like"/>
    <property type="match status" value="1"/>
</dbReference>
<dbReference type="PANTHER" id="PTHR33990">
    <property type="entry name" value="PROTEIN YJDN-RELATED"/>
    <property type="match status" value="1"/>
</dbReference>
<dbReference type="Proteomes" id="UP001381174">
    <property type="component" value="Unassembled WGS sequence"/>
</dbReference>